<dbReference type="EMBL" id="AP008230">
    <property type="protein sequence ID" value="BAE83721.1"/>
    <property type="molecule type" value="Genomic_DNA"/>
</dbReference>
<proteinExistence type="predicted"/>
<evidence type="ECO:0000256" key="1">
    <source>
        <dbReference type="ARBA" id="ARBA00023125"/>
    </source>
</evidence>
<accession>Q24W71</accession>
<evidence type="ECO:0000259" key="3">
    <source>
        <dbReference type="PROSITE" id="PS50977"/>
    </source>
</evidence>
<gene>
    <name evidence="4" type="ordered locus">DSY1932</name>
</gene>
<dbReference type="Gene3D" id="1.10.357.10">
    <property type="entry name" value="Tetracycline Repressor, domain 2"/>
    <property type="match status" value="1"/>
</dbReference>
<organism evidence="4 5">
    <name type="scientific">Desulfitobacterium hafniense (strain Y51)</name>
    <dbReference type="NCBI Taxonomy" id="138119"/>
    <lineage>
        <taxon>Bacteria</taxon>
        <taxon>Bacillati</taxon>
        <taxon>Bacillota</taxon>
        <taxon>Clostridia</taxon>
        <taxon>Eubacteriales</taxon>
        <taxon>Desulfitobacteriaceae</taxon>
        <taxon>Desulfitobacterium</taxon>
    </lineage>
</organism>
<dbReference type="eggNOG" id="COG1309">
    <property type="taxonomic scope" value="Bacteria"/>
</dbReference>
<dbReference type="InterPro" id="IPR023772">
    <property type="entry name" value="DNA-bd_HTH_TetR-type_CS"/>
</dbReference>
<keyword evidence="5" id="KW-1185">Reference proteome</keyword>
<dbReference type="SUPFAM" id="SSF48498">
    <property type="entry name" value="Tetracyclin repressor-like, C-terminal domain"/>
    <property type="match status" value="1"/>
</dbReference>
<dbReference type="InterPro" id="IPR050624">
    <property type="entry name" value="HTH-type_Tx_Regulator"/>
</dbReference>
<dbReference type="AlphaFoldDB" id="Q24W71"/>
<evidence type="ECO:0000256" key="2">
    <source>
        <dbReference type="PROSITE-ProRule" id="PRU00335"/>
    </source>
</evidence>
<dbReference type="Proteomes" id="UP000001946">
    <property type="component" value="Chromosome"/>
</dbReference>
<dbReference type="SUPFAM" id="SSF46689">
    <property type="entry name" value="Homeodomain-like"/>
    <property type="match status" value="1"/>
</dbReference>
<dbReference type="PRINTS" id="PR00455">
    <property type="entry name" value="HTHTETR"/>
</dbReference>
<dbReference type="STRING" id="138119.DSY1932"/>
<dbReference type="KEGG" id="dsy:DSY1932"/>
<dbReference type="InterPro" id="IPR001647">
    <property type="entry name" value="HTH_TetR"/>
</dbReference>
<evidence type="ECO:0000313" key="5">
    <source>
        <dbReference type="Proteomes" id="UP000001946"/>
    </source>
</evidence>
<dbReference type="PROSITE" id="PS50977">
    <property type="entry name" value="HTH_TETR_2"/>
    <property type="match status" value="1"/>
</dbReference>
<name>Q24W71_DESHY</name>
<protein>
    <recommendedName>
        <fullName evidence="3">HTH tetR-type domain-containing protein</fullName>
    </recommendedName>
</protein>
<dbReference type="InterPro" id="IPR009057">
    <property type="entry name" value="Homeodomain-like_sf"/>
</dbReference>
<dbReference type="PANTHER" id="PTHR43479:SF11">
    <property type="entry name" value="ACREF_ENVCD OPERON REPRESSOR-RELATED"/>
    <property type="match status" value="1"/>
</dbReference>
<feature type="domain" description="HTH tetR-type" evidence="3">
    <location>
        <begin position="14"/>
        <end position="74"/>
    </location>
</feature>
<evidence type="ECO:0000313" key="4">
    <source>
        <dbReference type="EMBL" id="BAE83721.1"/>
    </source>
</evidence>
<sequence length="194" mass="22885">MSMSELSRRERKKLETYTRLYECAMELFRQQGYEQTSVEQITQLADVGKGTFYNYFQSKEAVVLEYSRRNYQELIASGREAGYSLQERLAHVLRNWSQFMIRERELAWVALKNREEAELDKGLHYGIIGIISHGQRIGEINKRYDPVFLAESLQGMVLQHFLHWFVTGEGDLEKEMEDVLNLFFEGLSERKLRA</sequence>
<dbReference type="GO" id="GO:0003677">
    <property type="term" value="F:DNA binding"/>
    <property type="evidence" value="ECO:0007669"/>
    <property type="project" value="UniProtKB-UniRule"/>
</dbReference>
<reference evidence="4 5" key="1">
    <citation type="journal article" date="2006" name="J. Bacteriol.">
        <title>Complete genome sequence of the dehalorespiring bacterium Desulfitobacterium hafniense Y51 and comparison with Dehalococcoides ethenogenes 195.</title>
        <authorList>
            <person name="Nonaka H."/>
            <person name="Keresztes G."/>
            <person name="Shinoda Y."/>
            <person name="Ikenaga Y."/>
            <person name="Abe M."/>
            <person name="Naito K."/>
            <person name="Inatomi K."/>
            <person name="Furukawa K."/>
            <person name="Inui M."/>
            <person name="Yukawa H."/>
        </authorList>
    </citation>
    <scope>NUCLEOTIDE SEQUENCE [LARGE SCALE GENOMIC DNA]</scope>
    <source>
        <strain evidence="4 5">Y51</strain>
    </source>
</reference>
<dbReference type="InterPro" id="IPR036271">
    <property type="entry name" value="Tet_transcr_reg_TetR-rel_C_sf"/>
</dbReference>
<keyword evidence="1 2" id="KW-0238">DNA-binding</keyword>
<feature type="DNA-binding region" description="H-T-H motif" evidence="2">
    <location>
        <begin position="37"/>
        <end position="56"/>
    </location>
</feature>
<dbReference type="HOGENOM" id="CLU_069356_12_2_9"/>
<dbReference type="Pfam" id="PF00440">
    <property type="entry name" value="TetR_N"/>
    <property type="match status" value="1"/>
</dbReference>
<dbReference type="PANTHER" id="PTHR43479">
    <property type="entry name" value="ACREF/ENVCD OPERON REPRESSOR-RELATED"/>
    <property type="match status" value="1"/>
</dbReference>
<dbReference type="PROSITE" id="PS01081">
    <property type="entry name" value="HTH_TETR_1"/>
    <property type="match status" value="1"/>
</dbReference>